<dbReference type="Pfam" id="PF01070">
    <property type="entry name" value="FMN_dh"/>
    <property type="match status" value="1"/>
</dbReference>
<dbReference type="PROSITE" id="PS00557">
    <property type="entry name" value="FMN_HYDROXY_ACID_DH_1"/>
    <property type="match status" value="1"/>
</dbReference>
<feature type="binding site" evidence="7">
    <location>
        <position position="107"/>
    </location>
    <ligand>
        <name>FMN</name>
        <dbReference type="ChEBI" id="CHEBI:58210"/>
    </ligand>
</feature>
<evidence type="ECO:0000256" key="5">
    <source>
        <dbReference type="ARBA" id="ARBA00024042"/>
    </source>
</evidence>
<feature type="domain" description="FMN hydroxy acid dehydrogenase" evidence="8">
    <location>
        <begin position="1"/>
        <end position="342"/>
    </location>
</feature>
<dbReference type="InterPro" id="IPR012133">
    <property type="entry name" value="Alpha-hydoxy_acid_DH_FMN"/>
</dbReference>
<protein>
    <submittedName>
        <fullName evidence="9">Alpha-hydroxy-acid oxidizing enzyme</fullName>
    </submittedName>
</protein>
<dbReference type="Gene3D" id="3.20.20.70">
    <property type="entry name" value="Aldolase class I"/>
    <property type="match status" value="1"/>
</dbReference>
<dbReference type="GO" id="GO:0005737">
    <property type="term" value="C:cytoplasm"/>
    <property type="evidence" value="ECO:0007669"/>
    <property type="project" value="UniProtKB-ARBA"/>
</dbReference>
<feature type="active site" description="Proton acceptor" evidence="6">
    <location>
        <position position="239"/>
    </location>
</feature>
<feature type="binding site" evidence="7">
    <location>
        <position position="242"/>
    </location>
    <ligand>
        <name>glyoxylate</name>
        <dbReference type="ChEBI" id="CHEBI:36655"/>
    </ligand>
</feature>
<dbReference type="GO" id="GO:0010181">
    <property type="term" value="F:FMN binding"/>
    <property type="evidence" value="ECO:0007669"/>
    <property type="project" value="InterPro"/>
</dbReference>
<feature type="binding site" evidence="7">
    <location>
        <position position="25"/>
    </location>
    <ligand>
        <name>glyoxylate</name>
        <dbReference type="ChEBI" id="CHEBI:36655"/>
    </ligand>
</feature>
<feature type="binding site" evidence="7">
    <location>
        <begin position="270"/>
        <end position="274"/>
    </location>
    <ligand>
        <name>FMN</name>
        <dbReference type="ChEBI" id="CHEBI:58210"/>
    </ligand>
</feature>
<evidence type="ECO:0000256" key="7">
    <source>
        <dbReference type="PIRSR" id="PIRSR000138-2"/>
    </source>
</evidence>
<dbReference type="PANTHER" id="PTHR10578:SF107">
    <property type="entry name" value="2-HYDROXYACID OXIDASE 1"/>
    <property type="match status" value="1"/>
</dbReference>
<evidence type="ECO:0000256" key="2">
    <source>
        <dbReference type="ARBA" id="ARBA00022630"/>
    </source>
</evidence>
<keyword evidence="3 7" id="KW-0288">FMN</keyword>
<comment type="cofactor">
    <cofactor evidence="1">
        <name>FMN</name>
        <dbReference type="ChEBI" id="CHEBI:58210"/>
    </cofactor>
</comment>
<name>A0A402AUE0_9CHLR</name>
<accession>A0A402AUE0</accession>
<feature type="binding site" evidence="7">
    <location>
        <position position="237"/>
    </location>
    <ligand>
        <name>FMN</name>
        <dbReference type="ChEBI" id="CHEBI:58210"/>
    </ligand>
</feature>
<evidence type="ECO:0000256" key="4">
    <source>
        <dbReference type="ARBA" id="ARBA00023002"/>
    </source>
</evidence>
<sequence>METIVQVSQYEELARSRVDEAAWCYIASGTGREQTLRGNVAAFEQFWLRPRVLVPTAGCDMGTTVLGTPISLPVMAAPTGFQKLLHPAGEAASARGTGLAQTLYVASSSATTSLEEIASATSGPLWFQLYMYKERVLSEQLVRRAEQAGYRAIVVTLDTPYYGRKERFARKNYSFPEHIAKANFSAEQDDTVDSEMGWDIFDWLRTITDLPLLAKGILTAEDAELAVQHGVAGIIVSNHGGRQLDAALPSVLALPEVVLAVQGRVEVYLDGGIRSGTDVFKALALGARAVLVGRPMLWGLAVAGAQGVTHVFDILREELQYAMALSGCPALSAITPSLIKHQ</sequence>
<dbReference type="SUPFAM" id="SSF51395">
    <property type="entry name" value="FMN-linked oxidoreductases"/>
    <property type="match status" value="1"/>
</dbReference>
<feature type="binding site" evidence="7">
    <location>
        <begin position="78"/>
        <end position="80"/>
    </location>
    <ligand>
        <name>FMN</name>
        <dbReference type="ChEBI" id="CHEBI:58210"/>
    </ligand>
</feature>
<evidence type="ECO:0000313" key="10">
    <source>
        <dbReference type="Proteomes" id="UP000287188"/>
    </source>
</evidence>
<evidence type="ECO:0000256" key="3">
    <source>
        <dbReference type="ARBA" id="ARBA00022643"/>
    </source>
</evidence>
<keyword evidence="10" id="KW-1185">Reference proteome</keyword>
<feature type="binding site" evidence="7">
    <location>
        <position position="128"/>
    </location>
    <ligand>
        <name>FMN</name>
        <dbReference type="ChEBI" id="CHEBI:58210"/>
    </ligand>
</feature>
<feature type="binding site" evidence="7">
    <location>
        <begin position="293"/>
        <end position="294"/>
    </location>
    <ligand>
        <name>FMN</name>
        <dbReference type="ChEBI" id="CHEBI:58210"/>
    </ligand>
</feature>
<gene>
    <name evidence="9" type="ORF">KDK_64850</name>
</gene>
<feature type="binding site" evidence="7">
    <location>
        <position position="239"/>
    </location>
    <ligand>
        <name>glyoxylate</name>
        <dbReference type="ChEBI" id="CHEBI:36655"/>
    </ligand>
</feature>
<feature type="binding site" evidence="7">
    <location>
        <position position="156"/>
    </location>
    <ligand>
        <name>FMN</name>
        <dbReference type="ChEBI" id="CHEBI:58210"/>
    </ligand>
</feature>
<dbReference type="AlphaFoldDB" id="A0A402AUE0"/>
<comment type="caution">
    <text evidence="9">The sequence shown here is derived from an EMBL/GenBank/DDBJ whole genome shotgun (WGS) entry which is preliminary data.</text>
</comment>
<keyword evidence="2 7" id="KW-0285">Flavoprotein</keyword>
<dbReference type="PROSITE" id="PS51349">
    <property type="entry name" value="FMN_HYDROXY_ACID_DH_2"/>
    <property type="match status" value="1"/>
</dbReference>
<dbReference type="CDD" id="cd02809">
    <property type="entry name" value="alpha_hydroxyacid_oxid_FMN"/>
    <property type="match status" value="1"/>
</dbReference>
<comment type="similarity">
    <text evidence="5">Belongs to the FMN-dependent alpha-hydroxy acid dehydrogenase family.</text>
</comment>
<dbReference type="OrthoDB" id="9770452at2"/>
<dbReference type="PIRSF" id="PIRSF000138">
    <property type="entry name" value="Al-hdrx_acd_dh"/>
    <property type="match status" value="1"/>
</dbReference>
<evidence type="ECO:0000256" key="1">
    <source>
        <dbReference type="ARBA" id="ARBA00001917"/>
    </source>
</evidence>
<dbReference type="PANTHER" id="PTHR10578">
    <property type="entry name" value="S -2-HYDROXY-ACID OXIDASE-RELATED"/>
    <property type="match status" value="1"/>
</dbReference>
<dbReference type="FunFam" id="3.20.20.70:FF:000056">
    <property type="entry name" value="hydroxyacid oxidase 2"/>
    <property type="match status" value="1"/>
</dbReference>
<dbReference type="InterPro" id="IPR000262">
    <property type="entry name" value="FMN-dep_DH"/>
</dbReference>
<dbReference type="RefSeq" id="WP_126555814.1">
    <property type="nucleotide sequence ID" value="NZ_BIFS01000002.1"/>
</dbReference>
<proteinExistence type="inferred from homology"/>
<evidence type="ECO:0000259" key="8">
    <source>
        <dbReference type="PROSITE" id="PS51349"/>
    </source>
</evidence>
<dbReference type="InterPro" id="IPR008259">
    <property type="entry name" value="FMN_hydac_DH_AS"/>
</dbReference>
<evidence type="ECO:0000313" key="9">
    <source>
        <dbReference type="EMBL" id="GCE22685.1"/>
    </source>
</evidence>
<keyword evidence="4" id="KW-0560">Oxidoreductase</keyword>
<dbReference type="Proteomes" id="UP000287188">
    <property type="component" value="Unassembled WGS sequence"/>
</dbReference>
<dbReference type="EMBL" id="BIFS01000002">
    <property type="protein sequence ID" value="GCE22685.1"/>
    <property type="molecule type" value="Genomic_DNA"/>
</dbReference>
<dbReference type="InterPro" id="IPR037396">
    <property type="entry name" value="FMN_HAD"/>
</dbReference>
<dbReference type="InterPro" id="IPR013785">
    <property type="entry name" value="Aldolase_TIM"/>
</dbReference>
<reference evidence="10" key="1">
    <citation type="submission" date="2018-12" db="EMBL/GenBank/DDBJ databases">
        <title>Tengunoibacter tsumagoiensis gen. nov., sp. nov., Dictyobacter kobayashii sp. nov., D. alpinus sp. nov., and D. joshuensis sp. nov. and description of Dictyobacteraceae fam. nov. within the order Ktedonobacterales isolated from Tengu-no-mugimeshi.</title>
        <authorList>
            <person name="Wang C.M."/>
            <person name="Zheng Y."/>
            <person name="Sakai Y."/>
            <person name="Toyoda A."/>
            <person name="Minakuchi Y."/>
            <person name="Abe K."/>
            <person name="Yokota A."/>
            <person name="Yabe S."/>
        </authorList>
    </citation>
    <scope>NUCLEOTIDE SEQUENCE [LARGE SCALE GENOMIC DNA]</scope>
    <source>
        <strain evidence="10">Uno11</strain>
    </source>
</reference>
<evidence type="ECO:0000256" key="6">
    <source>
        <dbReference type="PIRSR" id="PIRSR000138-1"/>
    </source>
</evidence>
<dbReference type="GO" id="GO:0016491">
    <property type="term" value="F:oxidoreductase activity"/>
    <property type="evidence" value="ECO:0007669"/>
    <property type="project" value="UniProtKB-KW"/>
</dbReference>
<feature type="binding site" evidence="7">
    <location>
        <position position="215"/>
    </location>
    <ligand>
        <name>FMN</name>
        <dbReference type="ChEBI" id="CHEBI:58210"/>
    </ligand>
</feature>
<organism evidence="9 10">
    <name type="scientific">Dictyobacter kobayashii</name>
    <dbReference type="NCBI Taxonomy" id="2014872"/>
    <lineage>
        <taxon>Bacteria</taxon>
        <taxon>Bacillati</taxon>
        <taxon>Chloroflexota</taxon>
        <taxon>Ktedonobacteria</taxon>
        <taxon>Ktedonobacterales</taxon>
        <taxon>Dictyobacteraceae</taxon>
        <taxon>Dictyobacter</taxon>
    </lineage>
</organism>
<feature type="binding site" evidence="7">
    <location>
        <position position="130"/>
    </location>
    <ligand>
        <name>FMN</name>
        <dbReference type="ChEBI" id="CHEBI:58210"/>
    </ligand>
</feature>